<dbReference type="Gene3D" id="2.60.40.10">
    <property type="entry name" value="Immunoglobulins"/>
    <property type="match status" value="2"/>
</dbReference>
<proteinExistence type="predicted"/>
<evidence type="ECO:0000256" key="1">
    <source>
        <dbReference type="SAM" id="MobiDB-lite"/>
    </source>
</evidence>
<evidence type="ECO:0000313" key="2">
    <source>
        <dbReference type="EMBL" id="SVA88683.1"/>
    </source>
</evidence>
<protein>
    <recommendedName>
        <fullName evidence="3">Fibronectin type-III domain-containing protein</fullName>
    </recommendedName>
</protein>
<dbReference type="InterPro" id="IPR013783">
    <property type="entry name" value="Ig-like_fold"/>
</dbReference>
<reference evidence="2" key="1">
    <citation type="submission" date="2018-05" db="EMBL/GenBank/DDBJ databases">
        <authorList>
            <person name="Lanie J.A."/>
            <person name="Ng W.-L."/>
            <person name="Kazmierczak K.M."/>
            <person name="Andrzejewski T.M."/>
            <person name="Davidsen T.M."/>
            <person name="Wayne K.J."/>
            <person name="Tettelin H."/>
            <person name="Glass J.I."/>
            <person name="Rusch D."/>
            <person name="Podicherti R."/>
            <person name="Tsui H.-C.T."/>
            <person name="Winkler M.E."/>
        </authorList>
    </citation>
    <scope>NUCLEOTIDE SEQUENCE</scope>
</reference>
<name>A0A381ZIU7_9ZZZZ</name>
<evidence type="ECO:0008006" key="3">
    <source>
        <dbReference type="Google" id="ProtNLM"/>
    </source>
</evidence>
<accession>A0A381ZIU7</accession>
<dbReference type="AlphaFoldDB" id="A0A381ZIU7"/>
<feature type="non-terminal residue" evidence="2">
    <location>
        <position position="395"/>
    </location>
</feature>
<dbReference type="PROSITE" id="PS51257">
    <property type="entry name" value="PROKAR_LIPOPROTEIN"/>
    <property type="match status" value="1"/>
</dbReference>
<organism evidence="2">
    <name type="scientific">marine metagenome</name>
    <dbReference type="NCBI Taxonomy" id="408172"/>
    <lineage>
        <taxon>unclassified sequences</taxon>
        <taxon>metagenomes</taxon>
        <taxon>ecological metagenomes</taxon>
    </lineage>
</organism>
<dbReference type="EMBL" id="UINC01021334">
    <property type="protein sequence ID" value="SVA88683.1"/>
    <property type="molecule type" value="Genomic_DNA"/>
</dbReference>
<sequence>MVKNRLKVCSLVAVSLVGLISSCSGSSNPAAPTSASGLLSDVQFALPPDGVISLKVPAPTPQSPAFNAETDDMTPTLIASNSDPSYVSGDGFDFTYDFEIYKVAAGGVTTKVGATRSVAQTPTTTSYTVPAGDLAQDTSYTWRTRVRIGDEHGAWSDAATFQTPTLVTVDAPILLSPADGAEVSTTRPQLTVTNGAVSADAGAVQYDFQLDDEGATFPNPVTFSVSRSGGTTTSASYENALARNQQFWWRARATNGTVTSDWTAPFSFTVSATSSSGPRTPDPAPGQSLPLPNESAIIAAMAVTHAVELADSCIEEGGSWDFMDEAVRQLRLTDTRWGYNCKRGDCNHVSIDVVDYFHGIGDGTDSTEVYIIDIISAVCPDGNQDWSWQDQTDAT</sequence>
<gene>
    <name evidence="2" type="ORF">METZ01_LOCUS141537</name>
</gene>
<feature type="region of interest" description="Disordered" evidence="1">
    <location>
        <begin position="271"/>
        <end position="290"/>
    </location>
</feature>